<dbReference type="RefSeq" id="WP_377465259.1">
    <property type="nucleotide sequence ID" value="NZ_JBHUOP010000002.1"/>
</dbReference>
<dbReference type="InterPro" id="IPR013766">
    <property type="entry name" value="Thioredoxin_domain"/>
</dbReference>
<reference evidence="6" key="1">
    <citation type="journal article" date="2019" name="Int. J. Syst. Evol. Microbiol.">
        <title>The Global Catalogue of Microorganisms (GCM) 10K type strain sequencing project: providing services to taxonomists for standard genome sequencing and annotation.</title>
        <authorList>
            <consortium name="The Broad Institute Genomics Platform"/>
            <consortium name="The Broad Institute Genome Sequencing Center for Infectious Disease"/>
            <person name="Wu L."/>
            <person name="Ma J."/>
        </authorList>
    </citation>
    <scope>NUCLEOTIDE SEQUENCE [LARGE SCALE GENOMIC DNA]</scope>
    <source>
        <strain evidence="6">KCTC 33576</strain>
    </source>
</reference>
<dbReference type="CDD" id="cd02956">
    <property type="entry name" value="ybbN"/>
    <property type="match status" value="1"/>
</dbReference>
<dbReference type="Gene3D" id="1.25.40.10">
    <property type="entry name" value="Tetratricopeptide repeat domain"/>
    <property type="match status" value="1"/>
</dbReference>
<evidence type="ECO:0000313" key="5">
    <source>
        <dbReference type="EMBL" id="MFD2839716.1"/>
    </source>
</evidence>
<dbReference type="EMBL" id="JBHUOP010000002">
    <property type="protein sequence ID" value="MFD2839716.1"/>
    <property type="molecule type" value="Genomic_DNA"/>
</dbReference>
<proteinExistence type="inferred from homology"/>
<dbReference type="PANTHER" id="PTHR45663">
    <property type="entry name" value="GEO12009P1"/>
    <property type="match status" value="1"/>
</dbReference>
<comment type="similarity">
    <text evidence="1">Belongs to the thioredoxin family.</text>
</comment>
<comment type="caution">
    <text evidence="5">The sequence shown here is derived from an EMBL/GenBank/DDBJ whole genome shotgun (WGS) entry which is preliminary data.</text>
</comment>
<name>A0ABW5XBN1_9MICO</name>
<evidence type="ECO:0000256" key="2">
    <source>
        <dbReference type="ARBA" id="ARBA00023284"/>
    </source>
</evidence>
<dbReference type="PANTHER" id="PTHR45663:SF11">
    <property type="entry name" value="GEO12009P1"/>
    <property type="match status" value="1"/>
</dbReference>
<keyword evidence="6" id="KW-1185">Reference proteome</keyword>
<organism evidence="5 6">
    <name type="scientific">Populibacterium corticicola</name>
    <dbReference type="NCBI Taxonomy" id="1812826"/>
    <lineage>
        <taxon>Bacteria</taxon>
        <taxon>Bacillati</taxon>
        <taxon>Actinomycetota</taxon>
        <taxon>Actinomycetes</taxon>
        <taxon>Micrococcales</taxon>
        <taxon>Jonesiaceae</taxon>
        <taxon>Populibacterium</taxon>
    </lineage>
</organism>
<dbReference type="Pfam" id="PF00085">
    <property type="entry name" value="Thioredoxin"/>
    <property type="match status" value="1"/>
</dbReference>
<dbReference type="InterPro" id="IPR036249">
    <property type="entry name" value="Thioredoxin-like_sf"/>
</dbReference>
<keyword evidence="2" id="KW-0676">Redox-active center</keyword>
<dbReference type="SUPFAM" id="SSF48452">
    <property type="entry name" value="TPR-like"/>
    <property type="match status" value="1"/>
</dbReference>
<gene>
    <name evidence="5" type="ORF">ACFSYH_03930</name>
</gene>
<evidence type="ECO:0000256" key="3">
    <source>
        <dbReference type="SAM" id="MobiDB-lite"/>
    </source>
</evidence>
<feature type="region of interest" description="Disordered" evidence="3">
    <location>
        <begin position="18"/>
        <end position="38"/>
    </location>
</feature>
<sequence>MNDAANVLNNVRGAVDLSSLNRPTVPEPGTPGGAPAPGGFTVDLDLESFSSVVEQSAQAPVVVVLWVPTDAESAQLVTTMDSLATLYEGRFLHARADVEQYPQIAQAFQVPDYPTTVGLINGQPVPLFAGNHDAQAIQQVVEQFLAAAEANGVTGRIAVQGQVPQAPEPDEEPLPPLHQKAYDAIEAGNYDDAIAAYAQAFREDPRDTLATAGLAQAGLLQRTSTSSRQEAQASAAATADSIEAQLLVADFAVLEGDAQNAFDLLIGLIRENFGDEREVLRKRLIDYFEILGNEDPRVGPARRALASALY</sequence>
<dbReference type="Proteomes" id="UP001597391">
    <property type="component" value="Unassembled WGS sequence"/>
</dbReference>
<dbReference type="Pfam" id="PF14561">
    <property type="entry name" value="TPR_20"/>
    <property type="match status" value="1"/>
</dbReference>
<accession>A0ABW5XBN1</accession>
<dbReference type="SUPFAM" id="SSF52833">
    <property type="entry name" value="Thioredoxin-like"/>
    <property type="match status" value="1"/>
</dbReference>
<dbReference type="Gene3D" id="3.40.30.10">
    <property type="entry name" value="Glutaredoxin"/>
    <property type="match status" value="1"/>
</dbReference>
<evidence type="ECO:0000256" key="1">
    <source>
        <dbReference type="ARBA" id="ARBA00008987"/>
    </source>
</evidence>
<protein>
    <submittedName>
        <fullName evidence="5">Co-chaperone YbbN</fullName>
    </submittedName>
</protein>
<evidence type="ECO:0000259" key="4">
    <source>
        <dbReference type="Pfam" id="PF00085"/>
    </source>
</evidence>
<dbReference type="InterPro" id="IPR011990">
    <property type="entry name" value="TPR-like_helical_dom_sf"/>
</dbReference>
<evidence type="ECO:0000313" key="6">
    <source>
        <dbReference type="Proteomes" id="UP001597391"/>
    </source>
</evidence>
<feature type="domain" description="Thioredoxin" evidence="4">
    <location>
        <begin position="43"/>
        <end position="142"/>
    </location>
</feature>